<feature type="compositionally biased region" description="Polar residues" evidence="3">
    <location>
        <begin position="216"/>
        <end position="226"/>
    </location>
</feature>
<evidence type="ECO:0000313" key="7">
    <source>
        <dbReference type="Proteomes" id="UP000265515"/>
    </source>
</evidence>
<dbReference type="OMA" id="KGIRWPY"/>
<dbReference type="PANTHER" id="PTHR32370">
    <property type="entry name" value="OS12G0117600 PROTEIN"/>
    <property type="match status" value="1"/>
</dbReference>
<dbReference type="AlphaFoldDB" id="A0A388K7C8"/>
<comment type="pathway">
    <text evidence="1">Protein modification; protein ubiquitination.</text>
</comment>
<feature type="domain" description="BTB" evidence="4">
    <location>
        <begin position="53"/>
        <end position="121"/>
    </location>
</feature>
<keyword evidence="7" id="KW-1185">Reference proteome</keyword>
<dbReference type="Gramene" id="GBG65960">
    <property type="protein sequence ID" value="GBG65960"/>
    <property type="gene ID" value="CBR_g54939"/>
</dbReference>
<dbReference type="SUPFAM" id="SSF54695">
    <property type="entry name" value="POZ domain"/>
    <property type="match status" value="1"/>
</dbReference>
<organism evidence="6 7">
    <name type="scientific">Chara braunii</name>
    <name type="common">Braun's stonewort</name>
    <dbReference type="NCBI Taxonomy" id="69332"/>
    <lineage>
        <taxon>Eukaryota</taxon>
        <taxon>Viridiplantae</taxon>
        <taxon>Streptophyta</taxon>
        <taxon>Charophyceae</taxon>
        <taxon>Charales</taxon>
        <taxon>Characeae</taxon>
        <taxon>Chara</taxon>
    </lineage>
</organism>
<keyword evidence="2" id="KW-0833">Ubl conjugation pathway</keyword>
<dbReference type="InterPro" id="IPR000210">
    <property type="entry name" value="BTB/POZ_dom"/>
</dbReference>
<evidence type="ECO:0000259" key="5">
    <source>
        <dbReference type="PROSITE" id="PS51649"/>
    </source>
</evidence>
<comment type="caution">
    <text evidence="6">The sequence shown here is derived from an EMBL/GenBank/DDBJ whole genome shotgun (WGS) entry which is preliminary data.</text>
</comment>
<dbReference type="PROSITE" id="PS51649">
    <property type="entry name" value="NPH3"/>
    <property type="match status" value="1"/>
</dbReference>
<dbReference type="InterPro" id="IPR011333">
    <property type="entry name" value="SKP1/BTB/POZ_sf"/>
</dbReference>
<dbReference type="Pfam" id="PF03000">
    <property type="entry name" value="NPH3"/>
    <property type="match status" value="1"/>
</dbReference>
<sequence>MAASGESMSVSPNTTTASTDSHGQQPTVGSSKVTNSALEAMERRWNKIAGMESDLLVSINDVQFNVHKFPLYSKSDRLQEIAKDEPRTGRTTADLAGLPGGDRIFVQVVNYCYGFDIDVSPYNVAALRCAAEFLQMHDDSQSGMREGNLVPLTERALVKFFADWKDTISILHHCQRLMPAASDCGLVDRCMLELCKLCVPSSSSSSVLTTATDSSPSSKARPNRSATPAEGIHLSESVLSLDLDFYADLIAALRRAGMPAQEVGRSIDAYARYWIPDVSDDFEHSRRNRRIVETLVSLLPVSEGEPATIVDVFSKPDALIRLLRAAKSYDAEEECRRQLIATAGVLLDQADVEDLTHLEMHEVQALAQVHASRAGLTGSADLSPTNYQKVAKVLDEYLELACSCRSPSANPNIANNSLNWETVKSLASSVPAEARSSHDTLLRALLSFITLKKGTLSEKGLLSLFEVVDPSKLSHELTDEVATHHSLPPTFVARALIAQKDNMRKSITDLANRTKSLEEERRKLEQDKVKISKDIEHLRREVQLANDVLQQTRRSLREGTASIFEKHVVLQGRVKELSEEMAELETKNKSLKEREKEKKERGQSRSKRGSS</sequence>
<name>A0A388K7C8_CHABU</name>
<evidence type="ECO:0008006" key="8">
    <source>
        <dbReference type="Google" id="ProtNLM"/>
    </source>
</evidence>
<feature type="region of interest" description="Disordered" evidence="3">
    <location>
        <begin position="204"/>
        <end position="228"/>
    </location>
</feature>
<feature type="domain" description="NPH3" evidence="5">
    <location>
        <begin position="232"/>
        <end position="502"/>
    </location>
</feature>
<dbReference type="Proteomes" id="UP000265515">
    <property type="component" value="Unassembled WGS sequence"/>
</dbReference>
<evidence type="ECO:0000256" key="1">
    <source>
        <dbReference type="ARBA" id="ARBA00004906"/>
    </source>
</evidence>
<reference evidence="6 7" key="1">
    <citation type="journal article" date="2018" name="Cell">
        <title>The Chara Genome: Secondary Complexity and Implications for Plant Terrestrialization.</title>
        <authorList>
            <person name="Nishiyama T."/>
            <person name="Sakayama H."/>
            <person name="Vries J.D."/>
            <person name="Buschmann H."/>
            <person name="Saint-Marcoux D."/>
            <person name="Ullrich K.K."/>
            <person name="Haas F.B."/>
            <person name="Vanderstraeten L."/>
            <person name="Becker D."/>
            <person name="Lang D."/>
            <person name="Vosolsobe S."/>
            <person name="Rombauts S."/>
            <person name="Wilhelmsson P.K.I."/>
            <person name="Janitza P."/>
            <person name="Kern R."/>
            <person name="Heyl A."/>
            <person name="Rumpler F."/>
            <person name="Villalobos L.I.A.C."/>
            <person name="Clay J.M."/>
            <person name="Skokan R."/>
            <person name="Toyoda A."/>
            <person name="Suzuki Y."/>
            <person name="Kagoshima H."/>
            <person name="Schijlen E."/>
            <person name="Tajeshwar N."/>
            <person name="Catarino B."/>
            <person name="Hetherington A.J."/>
            <person name="Saltykova A."/>
            <person name="Bonnot C."/>
            <person name="Breuninger H."/>
            <person name="Symeonidi A."/>
            <person name="Radhakrishnan G.V."/>
            <person name="Van Nieuwerburgh F."/>
            <person name="Deforce D."/>
            <person name="Chang C."/>
            <person name="Karol K.G."/>
            <person name="Hedrich R."/>
            <person name="Ulvskov P."/>
            <person name="Glockner G."/>
            <person name="Delwiche C.F."/>
            <person name="Petrasek J."/>
            <person name="Van de Peer Y."/>
            <person name="Friml J."/>
            <person name="Beilby M."/>
            <person name="Dolan L."/>
            <person name="Kohara Y."/>
            <person name="Sugano S."/>
            <person name="Fujiyama A."/>
            <person name="Delaux P.-M."/>
            <person name="Quint M."/>
            <person name="TheiBen G."/>
            <person name="Hagemann M."/>
            <person name="Harholt J."/>
            <person name="Dunand C."/>
            <person name="Zachgo S."/>
            <person name="Langdale J."/>
            <person name="Maumus F."/>
            <person name="Straeten D.V.D."/>
            <person name="Gould S.B."/>
            <person name="Rensing S.A."/>
        </authorList>
    </citation>
    <scope>NUCLEOTIDE SEQUENCE [LARGE SCALE GENOMIC DNA]</scope>
    <source>
        <strain evidence="6 7">S276</strain>
    </source>
</reference>
<dbReference type="InterPro" id="IPR027356">
    <property type="entry name" value="NPH3_dom"/>
</dbReference>
<protein>
    <recommendedName>
        <fullName evidence="8">NPH3 domain-containing protein</fullName>
    </recommendedName>
</protein>
<dbReference type="UniPathway" id="UPA00143"/>
<dbReference type="GO" id="GO:0016567">
    <property type="term" value="P:protein ubiquitination"/>
    <property type="evidence" value="ECO:0007669"/>
    <property type="project" value="UniProtKB-UniPathway"/>
</dbReference>
<dbReference type="InterPro" id="IPR043454">
    <property type="entry name" value="NPH3/RPT2-like"/>
</dbReference>
<proteinExistence type="predicted"/>
<accession>A0A388K7C8</accession>
<dbReference type="Gene3D" id="3.30.710.10">
    <property type="entry name" value="Potassium Channel Kv1.1, Chain A"/>
    <property type="match status" value="1"/>
</dbReference>
<dbReference type="PROSITE" id="PS50097">
    <property type="entry name" value="BTB"/>
    <property type="match status" value="1"/>
</dbReference>
<evidence type="ECO:0000313" key="6">
    <source>
        <dbReference type="EMBL" id="GBG65960.1"/>
    </source>
</evidence>
<feature type="compositionally biased region" description="Low complexity" evidence="3">
    <location>
        <begin position="204"/>
        <end position="215"/>
    </location>
</feature>
<gene>
    <name evidence="6" type="ORF">CBR_g54939</name>
</gene>
<evidence type="ECO:0000259" key="4">
    <source>
        <dbReference type="PROSITE" id="PS50097"/>
    </source>
</evidence>
<evidence type="ECO:0000256" key="2">
    <source>
        <dbReference type="ARBA" id="ARBA00022786"/>
    </source>
</evidence>
<feature type="region of interest" description="Disordered" evidence="3">
    <location>
        <begin position="1"/>
        <end position="33"/>
    </location>
</feature>
<feature type="region of interest" description="Disordered" evidence="3">
    <location>
        <begin position="581"/>
        <end position="611"/>
    </location>
</feature>
<dbReference type="OrthoDB" id="624345at2759"/>
<feature type="compositionally biased region" description="Basic and acidic residues" evidence="3">
    <location>
        <begin position="581"/>
        <end position="603"/>
    </location>
</feature>
<evidence type="ECO:0000256" key="3">
    <source>
        <dbReference type="SAM" id="MobiDB-lite"/>
    </source>
</evidence>
<dbReference type="EMBL" id="BFEA01000068">
    <property type="protein sequence ID" value="GBG65960.1"/>
    <property type="molecule type" value="Genomic_DNA"/>
</dbReference>